<feature type="region of interest" description="Disordered" evidence="1">
    <location>
        <begin position="217"/>
        <end position="242"/>
    </location>
</feature>
<dbReference type="EMBL" id="BQKI01000006">
    <property type="protein sequence ID" value="GJM97231.1"/>
    <property type="molecule type" value="Genomic_DNA"/>
</dbReference>
<proteinExistence type="predicted"/>
<gene>
    <name evidence="2" type="primary">ga14141</name>
    <name evidence="2" type="ORF">PR202_ga14141</name>
</gene>
<evidence type="ECO:0000313" key="2">
    <source>
        <dbReference type="EMBL" id="GJM97231.1"/>
    </source>
</evidence>
<feature type="compositionally biased region" description="Basic residues" evidence="1">
    <location>
        <begin position="168"/>
        <end position="188"/>
    </location>
</feature>
<name>A0AAV5CGR6_ELECO</name>
<reference evidence="2" key="2">
    <citation type="submission" date="2021-12" db="EMBL/GenBank/DDBJ databases">
        <title>Resequencing data analysis of finger millet.</title>
        <authorList>
            <person name="Hatakeyama M."/>
            <person name="Aluri S."/>
            <person name="Balachadran M.T."/>
            <person name="Sivarajan S.R."/>
            <person name="Poveda L."/>
            <person name="Shimizu-Inatsugi R."/>
            <person name="Schlapbach R."/>
            <person name="Sreeman S.M."/>
            <person name="Shimizu K.K."/>
        </authorList>
    </citation>
    <scope>NUCLEOTIDE SEQUENCE</scope>
</reference>
<evidence type="ECO:0000256" key="1">
    <source>
        <dbReference type="SAM" id="MobiDB-lite"/>
    </source>
</evidence>
<dbReference type="PANTHER" id="PTHR33052">
    <property type="entry name" value="DUF4228 DOMAIN PROTEIN-RELATED"/>
    <property type="match status" value="1"/>
</dbReference>
<feature type="compositionally biased region" description="Polar residues" evidence="1">
    <location>
        <begin position="231"/>
        <end position="242"/>
    </location>
</feature>
<dbReference type="AlphaFoldDB" id="A0AAV5CGR6"/>
<accession>A0AAV5CGR6</accession>
<keyword evidence="3" id="KW-1185">Reference proteome</keyword>
<reference evidence="2" key="1">
    <citation type="journal article" date="2018" name="DNA Res.">
        <title>Multiple hybrid de novo genome assembly of finger millet, an orphan allotetraploid crop.</title>
        <authorList>
            <person name="Hatakeyama M."/>
            <person name="Aluri S."/>
            <person name="Balachadran M.T."/>
            <person name="Sivarajan S.R."/>
            <person name="Patrignani A."/>
            <person name="Gruter S."/>
            <person name="Poveda L."/>
            <person name="Shimizu-Inatsugi R."/>
            <person name="Baeten J."/>
            <person name="Francoijs K.J."/>
            <person name="Nataraja K.N."/>
            <person name="Reddy Y.A.N."/>
            <person name="Phadnis S."/>
            <person name="Ravikumar R.L."/>
            <person name="Schlapbach R."/>
            <person name="Sreeman S.M."/>
            <person name="Shimizu K.K."/>
        </authorList>
    </citation>
    <scope>NUCLEOTIDE SEQUENCE</scope>
</reference>
<dbReference type="Proteomes" id="UP001054889">
    <property type="component" value="Unassembled WGS sequence"/>
</dbReference>
<feature type="region of interest" description="Disordered" evidence="1">
    <location>
        <begin position="87"/>
        <end position="124"/>
    </location>
</feature>
<comment type="caution">
    <text evidence="2">The sequence shown here is derived from an EMBL/GenBank/DDBJ whole genome shotgun (WGS) entry which is preliminary data.</text>
</comment>
<organism evidence="2 3">
    <name type="scientific">Eleusine coracana subsp. coracana</name>
    <dbReference type="NCBI Taxonomy" id="191504"/>
    <lineage>
        <taxon>Eukaryota</taxon>
        <taxon>Viridiplantae</taxon>
        <taxon>Streptophyta</taxon>
        <taxon>Embryophyta</taxon>
        <taxon>Tracheophyta</taxon>
        <taxon>Spermatophyta</taxon>
        <taxon>Magnoliopsida</taxon>
        <taxon>Liliopsida</taxon>
        <taxon>Poales</taxon>
        <taxon>Poaceae</taxon>
        <taxon>PACMAD clade</taxon>
        <taxon>Chloridoideae</taxon>
        <taxon>Cynodonteae</taxon>
        <taxon>Eleusininae</taxon>
        <taxon>Eleusine</taxon>
    </lineage>
</organism>
<dbReference type="Pfam" id="PF14009">
    <property type="entry name" value="PADRE"/>
    <property type="match status" value="1"/>
</dbReference>
<feature type="region of interest" description="Disordered" evidence="1">
    <location>
        <begin position="162"/>
        <end position="203"/>
    </location>
</feature>
<dbReference type="InterPro" id="IPR025322">
    <property type="entry name" value="PADRE_dom"/>
</dbReference>
<sequence>MEKESVVRVVLKSGVVEAYPGVVLACTVIQKHPPGLCLVHPDVFRNPHGAVVRPLEPLFPGQKFLLLPESTVIHLKQKIPESSISAFADEDEDASEEDLRTASASSSGEEEVEEREDTVAAGDEGGFMAGCNAREFFVANERWSKCQFKRLVDCGLAVEQSTDQPANKGKKKGKKKRRKGKTKKRKDRRVAAPAGFGTSMMPRRMWEPSLPVVVEEEEDEEACFSHHNPSDEATTPEIVSSK</sequence>
<protein>
    <submittedName>
        <fullName evidence="2">Uncharacterized protein</fullName>
    </submittedName>
</protein>
<evidence type="ECO:0000313" key="3">
    <source>
        <dbReference type="Proteomes" id="UP001054889"/>
    </source>
</evidence>